<keyword evidence="1" id="KW-0812">Transmembrane</keyword>
<feature type="transmembrane region" description="Helical" evidence="1">
    <location>
        <begin position="20"/>
        <end position="39"/>
    </location>
</feature>
<dbReference type="NCBIfam" id="TIGR02523">
    <property type="entry name" value="type_IV_pilV"/>
    <property type="match status" value="1"/>
</dbReference>
<gene>
    <name evidence="2" type="ORF">DSLASN_41330</name>
</gene>
<evidence type="ECO:0000256" key="1">
    <source>
        <dbReference type="SAM" id="Phobius"/>
    </source>
</evidence>
<keyword evidence="3" id="KW-1185">Reference proteome</keyword>
<dbReference type="RefSeq" id="WP_236889894.1">
    <property type="nucleotide sequence ID" value="NZ_AP024488.1"/>
</dbReference>
<dbReference type="InterPro" id="IPR045584">
    <property type="entry name" value="Pilin-like"/>
</dbReference>
<name>A0ABM7PLV3_9BACT</name>
<sequence>MPENIPPQPHNSSGFTLIELMVAMIIFSMGLLAMGSLQIQAMRSNRSAQQMTEATTLASDRIEGLMTANWTDTATDRSLTAGNHTTTSDGYTVAWSVVNGTTDVKKKTITLGVTWQEGTQTHRVNQVVVRSMK</sequence>
<dbReference type="Gene3D" id="3.30.700.10">
    <property type="entry name" value="Glycoprotein, Type 4 Pilin"/>
    <property type="match status" value="1"/>
</dbReference>
<evidence type="ECO:0008006" key="4">
    <source>
        <dbReference type="Google" id="ProtNLM"/>
    </source>
</evidence>
<reference evidence="2 3" key="1">
    <citation type="submission" date="2021-02" db="EMBL/GenBank/DDBJ databases">
        <title>Complete genome of Desulfoluna sp. strain ASN36.</title>
        <authorList>
            <person name="Takahashi A."/>
            <person name="Kojima H."/>
            <person name="Fukui M."/>
        </authorList>
    </citation>
    <scope>NUCLEOTIDE SEQUENCE [LARGE SCALE GENOMIC DNA]</scope>
    <source>
        <strain evidence="2 3">ASN36</strain>
    </source>
</reference>
<accession>A0ABM7PLV3</accession>
<organism evidence="2 3">
    <name type="scientific">Desulfoluna limicola</name>
    <dbReference type="NCBI Taxonomy" id="2810562"/>
    <lineage>
        <taxon>Bacteria</taxon>
        <taxon>Pseudomonadati</taxon>
        <taxon>Thermodesulfobacteriota</taxon>
        <taxon>Desulfobacteria</taxon>
        <taxon>Desulfobacterales</taxon>
        <taxon>Desulfolunaceae</taxon>
        <taxon>Desulfoluna</taxon>
    </lineage>
</organism>
<dbReference type="Proteomes" id="UP001320148">
    <property type="component" value="Chromosome"/>
</dbReference>
<keyword evidence="1" id="KW-0472">Membrane</keyword>
<dbReference type="PROSITE" id="PS00409">
    <property type="entry name" value="PROKAR_NTER_METHYL"/>
    <property type="match status" value="1"/>
</dbReference>
<evidence type="ECO:0000313" key="3">
    <source>
        <dbReference type="Proteomes" id="UP001320148"/>
    </source>
</evidence>
<dbReference type="InterPro" id="IPR013362">
    <property type="entry name" value="Pilus_4_PilV"/>
</dbReference>
<dbReference type="NCBIfam" id="TIGR02532">
    <property type="entry name" value="IV_pilin_GFxxxE"/>
    <property type="match status" value="1"/>
</dbReference>
<dbReference type="SUPFAM" id="SSF54523">
    <property type="entry name" value="Pili subunits"/>
    <property type="match status" value="1"/>
</dbReference>
<proteinExistence type="predicted"/>
<keyword evidence="1" id="KW-1133">Transmembrane helix</keyword>
<evidence type="ECO:0000313" key="2">
    <source>
        <dbReference type="EMBL" id="BCS98501.1"/>
    </source>
</evidence>
<dbReference type="InterPro" id="IPR012902">
    <property type="entry name" value="N_methyl_site"/>
</dbReference>
<protein>
    <recommendedName>
        <fullName evidence="4">Type IV pilus modification protein PilV</fullName>
    </recommendedName>
</protein>
<dbReference type="EMBL" id="AP024488">
    <property type="protein sequence ID" value="BCS98501.1"/>
    <property type="molecule type" value="Genomic_DNA"/>
</dbReference>
<dbReference type="Pfam" id="PF07963">
    <property type="entry name" value="N_methyl"/>
    <property type="match status" value="1"/>
</dbReference>